<geneLocation type="plasmid" evidence="1">
    <name>pAPEC-O2-ColV</name>
</geneLocation>
<dbReference type="EMBL" id="AY545598">
    <property type="protein sequence ID" value="ABC42204.1"/>
    <property type="molecule type" value="Genomic_DNA"/>
</dbReference>
<evidence type="ECO:0000313" key="1">
    <source>
        <dbReference type="EMBL" id="ABC42204.1"/>
    </source>
</evidence>
<reference evidence="1" key="1">
    <citation type="journal article" date="2006" name="Infect. Immun.">
        <title>Acquisition of avian pathogenic Escherichia coli plasmids by a commensal E. coli isolate enhances its abilities to kill chicken embryos, grow in human urine, and colonize the murine kidney.</title>
        <authorList>
            <person name="Skyberg J.A."/>
            <person name="Johnson T.J."/>
            <person name="Johnson J.R."/>
            <person name="Clabots C."/>
            <person name="Logue C.M."/>
            <person name="Nolan L.K."/>
        </authorList>
    </citation>
    <scope>NUCLEOTIDE SEQUENCE</scope>
    <source>
        <strain evidence="1">A2363</strain>
        <plasmid evidence="1">pAPEC-O2-ColV</plasmid>
    </source>
</reference>
<organism evidence="1">
    <name type="scientific">Escherichia coli</name>
    <dbReference type="NCBI Taxonomy" id="562"/>
    <lineage>
        <taxon>Bacteria</taxon>
        <taxon>Pseudomonadati</taxon>
        <taxon>Pseudomonadota</taxon>
        <taxon>Gammaproteobacteria</taxon>
        <taxon>Enterobacterales</taxon>
        <taxon>Enterobacteriaceae</taxon>
        <taxon>Escherichia</taxon>
    </lineage>
</organism>
<dbReference type="AlphaFoldDB" id="Q2TU20"/>
<proteinExistence type="predicted"/>
<protein>
    <submittedName>
        <fullName evidence="1">Uncharacterized protein</fullName>
    </submittedName>
</protein>
<gene>
    <name evidence="1" type="ORF">O2ColV99</name>
</gene>
<name>Q2TU20_ECOLX</name>
<accession>Q2TU20</accession>
<keyword evidence="1" id="KW-0614">Plasmid</keyword>
<sequence>MAESGYGLAGLGMGKVKSISPLPAYAGLRRFYSCVICNNRVPPFMPLTRHILVTISESLYTVYIRSNDEVINGTG</sequence>